<evidence type="ECO:0000313" key="2">
    <source>
        <dbReference type="EMBL" id="CAB3800605.1"/>
    </source>
</evidence>
<name>A0A6S7CXY0_9BURK</name>
<reference evidence="2 3" key="1">
    <citation type="submission" date="2020-04" db="EMBL/GenBank/DDBJ databases">
        <authorList>
            <person name="De Canck E."/>
        </authorList>
    </citation>
    <scope>NUCLEOTIDE SEQUENCE [LARGE SCALE GENOMIC DNA]</scope>
    <source>
        <strain evidence="2 3">LMG 28614</strain>
    </source>
</reference>
<organism evidence="2 3">
    <name type="scientific">Paraburkholderia ultramafica</name>
    <dbReference type="NCBI Taxonomy" id="1544867"/>
    <lineage>
        <taxon>Bacteria</taxon>
        <taxon>Pseudomonadati</taxon>
        <taxon>Pseudomonadota</taxon>
        <taxon>Betaproteobacteria</taxon>
        <taxon>Burkholderiales</taxon>
        <taxon>Burkholderiaceae</taxon>
        <taxon>Paraburkholderia</taxon>
    </lineage>
</organism>
<dbReference type="InterPro" id="IPR027417">
    <property type="entry name" value="P-loop_NTPase"/>
</dbReference>
<dbReference type="AlphaFoldDB" id="A0A6S7CXY0"/>
<protein>
    <submittedName>
        <fullName evidence="2">Uncharacterized protein</fullName>
    </submittedName>
</protein>
<evidence type="ECO:0000256" key="1">
    <source>
        <dbReference type="SAM" id="MobiDB-lite"/>
    </source>
</evidence>
<gene>
    <name evidence="2" type="ORF">LMG28614_05225</name>
</gene>
<keyword evidence="3" id="KW-1185">Reference proteome</keyword>
<dbReference type="EMBL" id="CADIKK010000028">
    <property type="protein sequence ID" value="CAB3800605.1"/>
    <property type="molecule type" value="Genomic_DNA"/>
</dbReference>
<dbReference type="RefSeq" id="WP_175152259.1">
    <property type="nucleotide sequence ID" value="NZ_CADIKK010000028.1"/>
</dbReference>
<proteinExistence type="predicted"/>
<feature type="region of interest" description="Disordered" evidence="1">
    <location>
        <begin position="1"/>
        <end position="34"/>
    </location>
</feature>
<evidence type="ECO:0000313" key="3">
    <source>
        <dbReference type="Proteomes" id="UP000494365"/>
    </source>
</evidence>
<dbReference type="SUPFAM" id="SSF52540">
    <property type="entry name" value="P-loop containing nucleoside triphosphate hydrolases"/>
    <property type="match status" value="1"/>
</dbReference>
<sequence length="92" mass="10497">MRAAVKRRNPRIRRGASPRRAPGDREKSHTPLPDASLWILDEPFDAIDVDGLERVNGLIREHVQRGGVLLSSHLEPNIPMLPVRECDLHRYC</sequence>
<feature type="compositionally biased region" description="Basic residues" evidence="1">
    <location>
        <begin position="1"/>
        <end position="17"/>
    </location>
</feature>
<dbReference type="Proteomes" id="UP000494365">
    <property type="component" value="Unassembled WGS sequence"/>
</dbReference>
<accession>A0A6S7CXY0</accession>